<dbReference type="RefSeq" id="WP_173710879.1">
    <property type="nucleotide sequence ID" value="NZ_JABSWW010000001.1"/>
</dbReference>
<proteinExistence type="predicted"/>
<protein>
    <submittedName>
        <fullName evidence="1">Uncharacterized protein</fullName>
    </submittedName>
</protein>
<evidence type="ECO:0000313" key="2">
    <source>
        <dbReference type="Proteomes" id="UP001193748"/>
    </source>
</evidence>
<dbReference type="AlphaFoldDB" id="A0AAX0AZU1"/>
<gene>
    <name evidence="1" type="ORF">B0H41_002234</name>
</gene>
<organism evidence="1 2">
    <name type="scientific">Clostridium beijerinckii</name>
    <name type="common">Clostridium MP</name>
    <dbReference type="NCBI Taxonomy" id="1520"/>
    <lineage>
        <taxon>Bacteria</taxon>
        <taxon>Bacillati</taxon>
        <taxon>Bacillota</taxon>
        <taxon>Clostridia</taxon>
        <taxon>Eubacteriales</taxon>
        <taxon>Clostridiaceae</taxon>
        <taxon>Clostridium</taxon>
    </lineage>
</organism>
<dbReference type="Proteomes" id="UP001193748">
    <property type="component" value="Unassembled WGS sequence"/>
</dbReference>
<name>A0AAX0AZU1_CLOBE</name>
<sequence length="113" mass="13495">MLKELSEKSMERKENRWIELTSFVVYYGGELEEDLAFCKLEDYRSGAAFDEEDDSKILYGFNEDEIWDKLFEVSRTTDWDELHMMFKNARWCKHENLMVFSLISGDKLCALKL</sequence>
<reference evidence="1" key="1">
    <citation type="submission" date="2020-05" db="EMBL/GenBank/DDBJ databases">
        <authorList>
            <person name="Brown S."/>
            <person name="Huntemann M."/>
            <person name="Clum A."/>
            <person name="Spunde A."/>
            <person name="Palaniappan K."/>
            <person name="Ritter S."/>
            <person name="Mikhailova N."/>
            <person name="Chen I.-M."/>
            <person name="Stamatis D."/>
            <person name="Reddy T."/>
            <person name="O'Malley R."/>
            <person name="Daum C."/>
            <person name="Shapiro N."/>
            <person name="Ivanova N."/>
            <person name="Kyrpides N."/>
            <person name="Woyke T."/>
        </authorList>
    </citation>
    <scope>NUCLEOTIDE SEQUENCE</scope>
    <source>
        <strain evidence="1">DJ080</strain>
    </source>
</reference>
<accession>A0AAX0AZU1</accession>
<evidence type="ECO:0000313" key="1">
    <source>
        <dbReference type="EMBL" id="NRT88555.1"/>
    </source>
</evidence>
<dbReference type="EMBL" id="JABSWW010000001">
    <property type="protein sequence ID" value="NRT88555.1"/>
    <property type="molecule type" value="Genomic_DNA"/>
</dbReference>
<reference evidence="1" key="2">
    <citation type="journal article" date="2022" name="Nat. Biotechnol.">
        <title>Carbon-negative production of acetone and isopropanol by gas fermentation at industrial pilot scale.</title>
        <authorList>
            <person name="Liew F.E."/>
            <person name="Nogle R."/>
            <person name="Abdalla T."/>
            <person name="Rasor B.J."/>
            <person name="Canter C."/>
            <person name="Jensen R.O."/>
            <person name="Wang L."/>
            <person name="Strutz J."/>
            <person name="Chirania P."/>
            <person name="De Tissera S."/>
            <person name="Mueller A.P."/>
            <person name="Ruan Z."/>
            <person name="Gao A."/>
            <person name="Tran L."/>
            <person name="Engle N.L."/>
            <person name="Bromley J.C."/>
            <person name="Daniell J."/>
            <person name="Conrado R."/>
            <person name="Tschaplinski T.J."/>
            <person name="Giannone R.J."/>
            <person name="Hettich R.L."/>
            <person name="Karim A.S."/>
            <person name="Simpson S.D."/>
            <person name="Brown S.D."/>
            <person name="Leang C."/>
            <person name="Jewett M.C."/>
            <person name="Kopke M."/>
        </authorList>
    </citation>
    <scope>NUCLEOTIDE SEQUENCE</scope>
    <source>
        <strain evidence="1">DJ080</strain>
    </source>
</reference>
<comment type="caution">
    <text evidence="1">The sequence shown here is derived from an EMBL/GenBank/DDBJ whole genome shotgun (WGS) entry which is preliminary data.</text>
</comment>